<dbReference type="Pfam" id="PF01796">
    <property type="entry name" value="OB_ChsH2_C"/>
    <property type="match status" value="1"/>
</dbReference>
<dbReference type="InterPro" id="IPR002878">
    <property type="entry name" value="ChsH2_C"/>
</dbReference>
<reference evidence="2 3" key="1">
    <citation type="submission" date="2022-03" db="EMBL/GenBank/DDBJ databases">
        <title>Pseudonocardia alaer sp. nov., a novel actinomycete isolated from reed forest soil.</title>
        <authorList>
            <person name="Wang L."/>
        </authorList>
    </citation>
    <scope>NUCLEOTIDE SEQUENCE [LARGE SCALE GENOMIC DNA]</scope>
    <source>
        <strain evidence="2 3">Y-16303</strain>
        <plasmid evidence="2">unnamed</plasmid>
    </source>
</reference>
<dbReference type="EMBL" id="JAKXMK010000002">
    <property type="protein sequence ID" value="MCH6164508.1"/>
    <property type="molecule type" value="Genomic_DNA"/>
</dbReference>
<dbReference type="SUPFAM" id="SSF50249">
    <property type="entry name" value="Nucleic acid-binding proteins"/>
    <property type="match status" value="1"/>
</dbReference>
<name>A0ABS9T7J6_9PSEU</name>
<keyword evidence="3" id="KW-1185">Reference proteome</keyword>
<evidence type="ECO:0000313" key="2">
    <source>
        <dbReference type="EMBL" id="MCH6164508.1"/>
    </source>
</evidence>
<geneLocation type="plasmid" evidence="2">
    <name>unnamed</name>
</geneLocation>
<evidence type="ECO:0000259" key="1">
    <source>
        <dbReference type="Pfam" id="PF01796"/>
    </source>
</evidence>
<dbReference type="PANTHER" id="PTHR34075:SF5">
    <property type="entry name" value="BLR3430 PROTEIN"/>
    <property type="match status" value="1"/>
</dbReference>
<evidence type="ECO:0000313" key="3">
    <source>
        <dbReference type="Proteomes" id="UP001299970"/>
    </source>
</evidence>
<proteinExistence type="predicted"/>
<keyword evidence="2" id="KW-0614">Plasmid</keyword>
<dbReference type="RefSeq" id="WP_241034364.1">
    <property type="nucleotide sequence ID" value="NZ_BAAAJF010000034.1"/>
</dbReference>
<comment type="caution">
    <text evidence="2">The sequence shown here is derived from an EMBL/GenBank/DDBJ whole genome shotgun (WGS) entry which is preliminary data.</text>
</comment>
<dbReference type="Proteomes" id="UP001299970">
    <property type="component" value="Unassembled WGS sequence"/>
</dbReference>
<dbReference type="InterPro" id="IPR052513">
    <property type="entry name" value="Thioester_dehydratase-like"/>
</dbReference>
<accession>A0ABS9T7J6</accession>
<organism evidence="2 3">
    <name type="scientific">Pseudonocardia alaniniphila</name>
    <dbReference type="NCBI Taxonomy" id="75291"/>
    <lineage>
        <taxon>Bacteria</taxon>
        <taxon>Bacillati</taxon>
        <taxon>Actinomycetota</taxon>
        <taxon>Actinomycetes</taxon>
        <taxon>Pseudonocardiales</taxon>
        <taxon>Pseudonocardiaceae</taxon>
        <taxon>Pseudonocardia</taxon>
    </lineage>
</organism>
<gene>
    <name evidence="2" type="ORF">MMF94_02335</name>
</gene>
<dbReference type="InterPro" id="IPR012340">
    <property type="entry name" value="NA-bd_OB-fold"/>
</dbReference>
<feature type="domain" description="ChsH2 C-terminal OB-fold" evidence="1">
    <location>
        <begin position="61"/>
        <end position="122"/>
    </location>
</feature>
<protein>
    <submittedName>
        <fullName evidence="2">OB-fold domain-containing protein</fullName>
    </submittedName>
</protein>
<sequence>MSATADAAPARPLPVLDEADTGPFWRACGEHRLTYQRRRSTGEVVFYPRGHDDADLETLDSAGRGTVYTFTVVRQHGQSFFRAHAPYTVAYIDLDEGFRILTEVVAEPGTVRIGQRVELDWEDHDGTAVPVFRPAG</sequence>
<dbReference type="PANTHER" id="PTHR34075">
    <property type="entry name" value="BLR3430 PROTEIN"/>
    <property type="match status" value="1"/>
</dbReference>